<keyword evidence="1" id="KW-1133">Transmembrane helix</keyword>
<keyword evidence="3" id="KW-1185">Reference proteome</keyword>
<protein>
    <submittedName>
        <fullName evidence="2">Uncharacterized protein</fullName>
    </submittedName>
</protein>
<evidence type="ECO:0000313" key="3">
    <source>
        <dbReference type="Proteomes" id="UP001236569"/>
    </source>
</evidence>
<dbReference type="EMBL" id="JASHID010000008">
    <property type="protein sequence ID" value="MDI9865128.1"/>
    <property type="molecule type" value="Genomic_DNA"/>
</dbReference>
<evidence type="ECO:0000256" key="1">
    <source>
        <dbReference type="SAM" id="Phobius"/>
    </source>
</evidence>
<comment type="caution">
    <text evidence="2">The sequence shown here is derived from an EMBL/GenBank/DDBJ whole genome shotgun (WGS) entry which is preliminary data.</text>
</comment>
<accession>A0ABT6YNF2</accession>
<sequence length="63" mass="7264">MKFKFPTALLWFVIAFYMSSSSDATFSFQKLSPFTSLSKTLWFIGGFMTGVLTVYLFRATDRK</sequence>
<keyword evidence="1" id="KW-0472">Membrane</keyword>
<organism evidence="2 3">
    <name type="scientific">Flectobacillus longus</name>
    <dbReference type="NCBI Taxonomy" id="2984207"/>
    <lineage>
        <taxon>Bacteria</taxon>
        <taxon>Pseudomonadati</taxon>
        <taxon>Bacteroidota</taxon>
        <taxon>Cytophagia</taxon>
        <taxon>Cytophagales</taxon>
        <taxon>Flectobacillaceae</taxon>
        <taxon>Flectobacillus</taxon>
    </lineage>
</organism>
<dbReference type="RefSeq" id="WP_283370179.1">
    <property type="nucleotide sequence ID" value="NZ_JASHID010000008.1"/>
</dbReference>
<gene>
    <name evidence="2" type="ORF">QM480_12385</name>
</gene>
<feature type="transmembrane region" description="Helical" evidence="1">
    <location>
        <begin position="40"/>
        <end position="57"/>
    </location>
</feature>
<name>A0ABT6YNF2_9BACT</name>
<keyword evidence="1" id="KW-0812">Transmembrane</keyword>
<proteinExistence type="predicted"/>
<dbReference type="Proteomes" id="UP001236569">
    <property type="component" value="Unassembled WGS sequence"/>
</dbReference>
<evidence type="ECO:0000313" key="2">
    <source>
        <dbReference type="EMBL" id="MDI9865128.1"/>
    </source>
</evidence>
<reference evidence="2 3" key="1">
    <citation type="submission" date="2023-05" db="EMBL/GenBank/DDBJ databases">
        <title>Novel species of genus Flectobacillus isolated from stream in China.</title>
        <authorList>
            <person name="Lu H."/>
        </authorList>
    </citation>
    <scope>NUCLEOTIDE SEQUENCE [LARGE SCALE GENOMIC DNA]</scope>
    <source>
        <strain evidence="2 3">DC10W</strain>
    </source>
</reference>